<accession>A0A830E9D4</accession>
<keyword evidence="3" id="KW-1185">Reference proteome</keyword>
<sequence length="97" mass="11184">MGASRHLSNDDSNDGSKTYVEFDSSEEAQREAYRLCSRGGQLREGVNDIDEFFAEMVPHVATHLFKSDSLDLMEWMELDEEDLENYREEVLDAEDSE</sequence>
<organism evidence="2 3">
    <name type="scientific">Halobellus salinus</name>
    <dbReference type="NCBI Taxonomy" id="931585"/>
    <lineage>
        <taxon>Archaea</taxon>
        <taxon>Methanobacteriati</taxon>
        <taxon>Methanobacteriota</taxon>
        <taxon>Stenosarchaea group</taxon>
        <taxon>Halobacteria</taxon>
        <taxon>Halobacteriales</taxon>
        <taxon>Haloferacaceae</taxon>
        <taxon>Halobellus</taxon>
    </lineage>
</organism>
<protein>
    <submittedName>
        <fullName evidence="2">Uncharacterized protein</fullName>
    </submittedName>
</protein>
<evidence type="ECO:0000256" key="1">
    <source>
        <dbReference type="SAM" id="MobiDB-lite"/>
    </source>
</evidence>
<name>A0A830E9D4_9EURY</name>
<dbReference type="AlphaFoldDB" id="A0A830E9D4"/>
<dbReference type="Proteomes" id="UP000653099">
    <property type="component" value="Unassembled WGS sequence"/>
</dbReference>
<reference evidence="2" key="1">
    <citation type="journal article" date="2014" name="Int. J. Syst. Evol. Microbiol.">
        <title>Complete genome sequence of Corynebacterium casei LMG S-19264T (=DSM 44701T), isolated from a smear-ripened cheese.</title>
        <authorList>
            <consortium name="US DOE Joint Genome Institute (JGI-PGF)"/>
            <person name="Walter F."/>
            <person name="Albersmeier A."/>
            <person name="Kalinowski J."/>
            <person name="Ruckert C."/>
        </authorList>
    </citation>
    <scope>NUCLEOTIDE SEQUENCE</scope>
    <source>
        <strain evidence="2">JCM 14359</strain>
    </source>
</reference>
<dbReference type="OrthoDB" id="377346at2157"/>
<feature type="region of interest" description="Disordered" evidence="1">
    <location>
        <begin position="1"/>
        <end position="26"/>
    </location>
</feature>
<dbReference type="EMBL" id="BMOC01000005">
    <property type="protein sequence ID" value="GGJ03904.1"/>
    <property type="molecule type" value="Genomic_DNA"/>
</dbReference>
<evidence type="ECO:0000313" key="3">
    <source>
        <dbReference type="Proteomes" id="UP000653099"/>
    </source>
</evidence>
<proteinExistence type="predicted"/>
<gene>
    <name evidence="2" type="ORF">GCM10008995_12170</name>
</gene>
<evidence type="ECO:0000313" key="2">
    <source>
        <dbReference type="EMBL" id="GGJ03904.1"/>
    </source>
</evidence>
<comment type="caution">
    <text evidence="2">The sequence shown here is derived from an EMBL/GenBank/DDBJ whole genome shotgun (WGS) entry which is preliminary data.</text>
</comment>
<reference evidence="2" key="2">
    <citation type="submission" date="2020-09" db="EMBL/GenBank/DDBJ databases">
        <authorList>
            <person name="Sun Q."/>
            <person name="Ohkuma M."/>
        </authorList>
    </citation>
    <scope>NUCLEOTIDE SEQUENCE</scope>
    <source>
        <strain evidence="2">JCM 14359</strain>
    </source>
</reference>
<dbReference type="RefSeq" id="WP_188786498.1">
    <property type="nucleotide sequence ID" value="NZ_BMOC01000005.1"/>
</dbReference>